<dbReference type="EMBL" id="VSSQ01076212">
    <property type="protein sequence ID" value="MPN26627.1"/>
    <property type="molecule type" value="Genomic_DNA"/>
</dbReference>
<proteinExistence type="predicted"/>
<name>A0A645GI60_9ZZZZ</name>
<reference evidence="1" key="1">
    <citation type="submission" date="2019-08" db="EMBL/GenBank/DDBJ databases">
        <authorList>
            <person name="Kucharzyk K."/>
            <person name="Murdoch R.W."/>
            <person name="Higgins S."/>
            <person name="Loffler F."/>
        </authorList>
    </citation>
    <scope>NUCLEOTIDE SEQUENCE</scope>
</reference>
<gene>
    <name evidence="1" type="ORF">SDC9_174052</name>
</gene>
<comment type="caution">
    <text evidence="1">The sequence shown here is derived from an EMBL/GenBank/DDBJ whole genome shotgun (WGS) entry which is preliminary data.</text>
</comment>
<accession>A0A645GI60</accession>
<evidence type="ECO:0000313" key="1">
    <source>
        <dbReference type="EMBL" id="MPN26627.1"/>
    </source>
</evidence>
<sequence length="106" mass="11688">MAPHGPSEDVGSVDGKVIQERGDIIDHILSPERAVVLRGPCPPVVEHDHLVLLGQDRDERAIEVDVSSESSDEHDRLPVPLSAVTKLNTINFRSRHLIAETQMMPL</sequence>
<protein>
    <submittedName>
        <fullName evidence="1">Uncharacterized protein</fullName>
    </submittedName>
</protein>
<organism evidence="1">
    <name type="scientific">bioreactor metagenome</name>
    <dbReference type="NCBI Taxonomy" id="1076179"/>
    <lineage>
        <taxon>unclassified sequences</taxon>
        <taxon>metagenomes</taxon>
        <taxon>ecological metagenomes</taxon>
    </lineage>
</organism>
<dbReference type="AlphaFoldDB" id="A0A645GI60"/>